<keyword evidence="2" id="KW-0808">Transferase</keyword>
<protein>
    <submittedName>
        <fullName evidence="3">Alpha-1,2-fucosyltransferase</fullName>
    </submittedName>
</protein>
<proteinExistence type="predicted"/>
<accession>A0ABR9DJ83</accession>
<dbReference type="CDD" id="cd11301">
    <property type="entry name" value="Fut1_Fut2_like"/>
    <property type="match status" value="1"/>
</dbReference>
<dbReference type="PANTHER" id="PTHR11927">
    <property type="entry name" value="GALACTOSIDE 2-L-FUCOSYLTRANSFERASE"/>
    <property type="match status" value="1"/>
</dbReference>
<evidence type="ECO:0000256" key="2">
    <source>
        <dbReference type="ARBA" id="ARBA00022679"/>
    </source>
</evidence>
<evidence type="ECO:0000256" key="1">
    <source>
        <dbReference type="ARBA" id="ARBA00022676"/>
    </source>
</evidence>
<organism evidence="3 4">
    <name type="scientific">Methylomonas fluvii</name>
    <dbReference type="NCBI Taxonomy" id="1854564"/>
    <lineage>
        <taxon>Bacteria</taxon>
        <taxon>Pseudomonadati</taxon>
        <taxon>Pseudomonadota</taxon>
        <taxon>Gammaproteobacteria</taxon>
        <taxon>Methylococcales</taxon>
        <taxon>Methylococcaceae</taxon>
        <taxon>Methylomonas</taxon>
    </lineage>
</organism>
<gene>
    <name evidence="3" type="ORF">EBB_22165</name>
</gene>
<keyword evidence="1" id="KW-0328">Glycosyltransferase</keyword>
<dbReference type="Pfam" id="PF01531">
    <property type="entry name" value="Glyco_transf_11"/>
    <property type="match status" value="1"/>
</dbReference>
<reference evidence="3 4" key="1">
    <citation type="submission" date="2020-09" db="EMBL/GenBank/DDBJ databases">
        <title>Methylomonas albis sp. nov. and Methylomonas fluvii sp. nov.: Two cold-adapted methanotrophs from the River Elbe and an amended description of Methylovulum psychrotolerans strain Eb1.</title>
        <authorList>
            <person name="Bussmann I.K."/>
            <person name="Klings K.-W."/>
            <person name="Warnstedt J."/>
            <person name="Hoppert M."/>
            <person name="Saborowski A."/>
            <person name="Horn F."/>
            <person name="Liebner S."/>
        </authorList>
    </citation>
    <scope>NUCLEOTIDE SEQUENCE [LARGE SCALE GENOMIC DNA]</scope>
    <source>
        <strain evidence="3 4">EbB</strain>
    </source>
</reference>
<dbReference type="Proteomes" id="UP000641152">
    <property type="component" value="Unassembled WGS sequence"/>
</dbReference>
<dbReference type="InterPro" id="IPR002516">
    <property type="entry name" value="Glyco_trans_11"/>
</dbReference>
<comment type="caution">
    <text evidence="3">The sequence shown here is derived from an EMBL/GenBank/DDBJ whole genome shotgun (WGS) entry which is preliminary data.</text>
</comment>
<sequence length="290" mass="33751">MIVFMADGRLGNQIFQFAFLKQFARKNEIILCLNMAKFFDVFEYDLEGVINCSNRYIIYLMRKLVIPYLIVPLSRLGIIGYVEQKLDDNKAPLSGYFFKNGLLSINFVNIDFFQSEFFFDLDSFSSNVKIKPEYRLAAYQFLDDIPDEYTKVFIHVRRGDYLLEYFGGIKGISLPKRYFKNAVKIVKNKIKNPFFIFLSDDPPYVERCFNSVRPKIISRNSVEVDLAIMSQCTCGIISNSSFSWWGSALMEHKTLVIVPKYWYGWKQKVDSHPSIYPSWGTLIDVNGLSD</sequence>
<name>A0ABR9DJ83_9GAMM</name>
<keyword evidence="4" id="KW-1185">Reference proteome</keyword>
<dbReference type="EMBL" id="JACXST010000003">
    <property type="protein sequence ID" value="MBD9363137.1"/>
    <property type="molecule type" value="Genomic_DNA"/>
</dbReference>
<dbReference type="RefSeq" id="WP_192395846.1">
    <property type="nucleotide sequence ID" value="NZ_CAJHIU010000003.1"/>
</dbReference>
<dbReference type="PANTHER" id="PTHR11927:SF9">
    <property type="entry name" value="L-FUCOSYLTRANSFERASE"/>
    <property type="match status" value="1"/>
</dbReference>
<evidence type="ECO:0000313" key="4">
    <source>
        <dbReference type="Proteomes" id="UP000641152"/>
    </source>
</evidence>
<evidence type="ECO:0000313" key="3">
    <source>
        <dbReference type="EMBL" id="MBD9363137.1"/>
    </source>
</evidence>